<evidence type="ECO:0000256" key="5">
    <source>
        <dbReference type="SAM" id="MobiDB-lite"/>
    </source>
</evidence>
<gene>
    <name evidence="7" type="ORF">LIN78_07965</name>
</gene>
<sequence length="207" mass="22206">MALLLAVASSYAFASNPVVEIKTNQGTIVAELFEDKAPVTVKNFLTYVDSGFYNGTLFHRSIPHFMVQGGGFAPGLKQKPTQAPIKNEASPSLPNKEGTLAMARTNDPDSATSQFFINLNDNKHLNYYKPEPGYIGYAVFGKVLKGYEVAEKMGSVATHSAGAFEDVPDRDIVIESISRVAQAAPPAAAPAKKPVKKKSSKKKASKA</sequence>
<keyword evidence="3 4" id="KW-0413">Isomerase</keyword>
<dbReference type="Pfam" id="PF00160">
    <property type="entry name" value="Pro_isomerase"/>
    <property type="match status" value="1"/>
</dbReference>
<feature type="compositionally biased region" description="Low complexity" evidence="5">
    <location>
        <begin position="181"/>
        <end position="192"/>
    </location>
</feature>
<evidence type="ECO:0000259" key="6">
    <source>
        <dbReference type="PROSITE" id="PS50072"/>
    </source>
</evidence>
<dbReference type="SUPFAM" id="SSF50891">
    <property type="entry name" value="Cyclophilin-like"/>
    <property type="match status" value="1"/>
</dbReference>
<dbReference type="InterPro" id="IPR002130">
    <property type="entry name" value="Cyclophilin-type_PPIase_dom"/>
</dbReference>
<evidence type="ECO:0000256" key="3">
    <source>
        <dbReference type="ARBA" id="ARBA00023235"/>
    </source>
</evidence>
<dbReference type="PRINTS" id="PR00153">
    <property type="entry name" value="CSAPPISMRASE"/>
</dbReference>
<dbReference type="Proteomes" id="UP001165395">
    <property type="component" value="Unassembled WGS sequence"/>
</dbReference>
<dbReference type="GO" id="GO:0003755">
    <property type="term" value="F:peptidyl-prolyl cis-trans isomerase activity"/>
    <property type="evidence" value="ECO:0007669"/>
    <property type="project" value="UniProtKB-EC"/>
</dbReference>
<dbReference type="InterPro" id="IPR020892">
    <property type="entry name" value="Cyclophilin-type_PPIase_CS"/>
</dbReference>
<keyword evidence="8" id="KW-1185">Reference proteome</keyword>
<accession>A0ABS8D5I7</accession>
<dbReference type="InterPro" id="IPR029000">
    <property type="entry name" value="Cyclophilin-like_dom_sf"/>
</dbReference>
<comment type="catalytic activity">
    <reaction evidence="4">
        <text>[protein]-peptidylproline (omega=180) = [protein]-peptidylproline (omega=0)</text>
        <dbReference type="Rhea" id="RHEA:16237"/>
        <dbReference type="Rhea" id="RHEA-COMP:10747"/>
        <dbReference type="Rhea" id="RHEA-COMP:10748"/>
        <dbReference type="ChEBI" id="CHEBI:83833"/>
        <dbReference type="ChEBI" id="CHEBI:83834"/>
        <dbReference type="EC" id="5.2.1.8"/>
    </reaction>
</comment>
<evidence type="ECO:0000313" key="8">
    <source>
        <dbReference type="Proteomes" id="UP001165395"/>
    </source>
</evidence>
<comment type="function">
    <text evidence="4">PPIases accelerate the folding of proteins. It catalyzes the cis-trans isomerization of proline imidic peptide bonds in oligopeptides.</text>
</comment>
<feature type="region of interest" description="Disordered" evidence="5">
    <location>
        <begin position="180"/>
        <end position="207"/>
    </location>
</feature>
<dbReference type="PANTHER" id="PTHR43246">
    <property type="entry name" value="PEPTIDYL-PROLYL CIS-TRANS ISOMERASE CYP38, CHLOROPLASTIC"/>
    <property type="match status" value="1"/>
</dbReference>
<keyword evidence="2 4" id="KW-0697">Rotamase</keyword>
<evidence type="ECO:0000256" key="2">
    <source>
        <dbReference type="ARBA" id="ARBA00023110"/>
    </source>
</evidence>
<dbReference type="InterPro" id="IPR044665">
    <property type="entry name" value="E_coli_cyclophilin_A-like"/>
</dbReference>
<protein>
    <recommendedName>
        <fullName evidence="4">Peptidyl-prolyl cis-trans isomerase</fullName>
        <shortName evidence="4">PPIase</shortName>
        <ecNumber evidence="4">5.2.1.8</ecNumber>
    </recommendedName>
</protein>
<feature type="compositionally biased region" description="Basic residues" evidence="5">
    <location>
        <begin position="193"/>
        <end position="207"/>
    </location>
</feature>
<proteinExistence type="inferred from homology"/>
<reference evidence="7" key="1">
    <citation type="submission" date="2021-10" db="EMBL/GenBank/DDBJ databases">
        <title>The complete genome sequence of Leeia sp. TBRC 13508.</title>
        <authorList>
            <person name="Charoenyingcharoen P."/>
            <person name="Yukphan P."/>
        </authorList>
    </citation>
    <scope>NUCLEOTIDE SEQUENCE</scope>
    <source>
        <strain evidence="7">TBRC 13508</strain>
    </source>
</reference>
<dbReference type="EMBL" id="JAJBZT010000004">
    <property type="protein sequence ID" value="MCB6183481.1"/>
    <property type="molecule type" value="Genomic_DNA"/>
</dbReference>
<feature type="domain" description="PPIase cyclophilin-type" evidence="6">
    <location>
        <begin position="26"/>
        <end position="179"/>
    </location>
</feature>
<dbReference type="EC" id="5.2.1.8" evidence="4"/>
<dbReference type="PROSITE" id="PS00170">
    <property type="entry name" value="CSA_PPIASE_1"/>
    <property type="match status" value="1"/>
</dbReference>
<evidence type="ECO:0000256" key="1">
    <source>
        <dbReference type="ARBA" id="ARBA00007365"/>
    </source>
</evidence>
<evidence type="ECO:0000313" key="7">
    <source>
        <dbReference type="EMBL" id="MCB6183481.1"/>
    </source>
</evidence>
<dbReference type="Gene3D" id="2.40.100.10">
    <property type="entry name" value="Cyclophilin-like"/>
    <property type="match status" value="1"/>
</dbReference>
<comment type="similarity">
    <text evidence="1 4">Belongs to the cyclophilin-type PPIase family.</text>
</comment>
<name>A0ABS8D5I7_9NEIS</name>
<dbReference type="PROSITE" id="PS50072">
    <property type="entry name" value="CSA_PPIASE_2"/>
    <property type="match status" value="1"/>
</dbReference>
<organism evidence="7 8">
    <name type="scientific">Leeia speluncae</name>
    <dbReference type="NCBI Taxonomy" id="2884804"/>
    <lineage>
        <taxon>Bacteria</taxon>
        <taxon>Pseudomonadati</taxon>
        <taxon>Pseudomonadota</taxon>
        <taxon>Betaproteobacteria</taxon>
        <taxon>Neisseriales</taxon>
        <taxon>Leeiaceae</taxon>
        <taxon>Leeia</taxon>
    </lineage>
</organism>
<evidence type="ECO:0000256" key="4">
    <source>
        <dbReference type="RuleBase" id="RU363019"/>
    </source>
</evidence>
<comment type="caution">
    <text evidence="7">The sequence shown here is derived from an EMBL/GenBank/DDBJ whole genome shotgun (WGS) entry which is preliminary data.</text>
</comment>